<name>A0A8X6VPD4_TRICX</name>
<reference evidence="2" key="1">
    <citation type="submission" date="2020-08" db="EMBL/GenBank/DDBJ databases">
        <title>Multicomponent nature underlies the extraordinary mechanical properties of spider dragline silk.</title>
        <authorList>
            <person name="Kono N."/>
            <person name="Nakamura H."/>
            <person name="Mori M."/>
            <person name="Yoshida Y."/>
            <person name="Ohtoshi R."/>
            <person name="Malay A.D."/>
            <person name="Moran D.A.P."/>
            <person name="Tomita M."/>
            <person name="Numata K."/>
            <person name="Arakawa K."/>
        </authorList>
    </citation>
    <scope>NUCLEOTIDE SEQUENCE</scope>
</reference>
<protein>
    <submittedName>
        <fullName evidence="2">Uncharacterized protein</fullName>
    </submittedName>
</protein>
<organism evidence="2 3">
    <name type="scientific">Trichonephila clavipes</name>
    <name type="common">Golden silk orbweaver</name>
    <name type="synonym">Nephila clavipes</name>
    <dbReference type="NCBI Taxonomy" id="2585209"/>
    <lineage>
        <taxon>Eukaryota</taxon>
        <taxon>Metazoa</taxon>
        <taxon>Ecdysozoa</taxon>
        <taxon>Arthropoda</taxon>
        <taxon>Chelicerata</taxon>
        <taxon>Arachnida</taxon>
        <taxon>Araneae</taxon>
        <taxon>Araneomorphae</taxon>
        <taxon>Entelegynae</taxon>
        <taxon>Araneoidea</taxon>
        <taxon>Nephilidae</taxon>
        <taxon>Trichonephila</taxon>
    </lineage>
</organism>
<comment type="caution">
    <text evidence="2">The sequence shown here is derived from an EMBL/GenBank/DDBJ whole genome shotgun (WGS) entry which is preliminary data.</text>
</comment>
<accession>A0A8X6VPD4</accession>
<dbReference type="Proteomes" id="UP000887159">
    <property type="component" value="Unassembled WGS sequence"/>
</dbReference>
<gene>
    <name evidence="2" type="ORF">TNCV_1166021</name>
</gene>
<feature type="region of interest" description="Disordered" evidence="1">
    <location>
        <begin position="1"/>
        <end position="35"/>
    </location>
</feature>
<evidence type="ECO:0000256" key="1">
    <source>
        <dbReference type="SAM" id="MobiDB-lite"/>
    </source>
</evidence>
<feature type="compositionally biased region" description="Polar residues" evidence="1">
    <location>
        <begin position="18"/>
        <end position="35"/>
    </location>
</feature>
<keyword evidence="3" id="KW-1185">Reference proteome</keyword>
<dbReference type="EMBL" id="BMAU01021358">
    <property type="protein sequence ID" value="GFY21454.1"/>
    <property type="molecule type" value="Genomic_DNA"/>
</dbReference>
<dbReference type="AlphaFoldDB" id="A0A8X6VPD4"/>
<feature type="compositionally biased region" description="Basic and acidic residues" evidence="1">
    <location>
        <begin position="1"/>
        <end position="17"/>
    </location>
</feature>
<evidence type="ECO:0000313" key="3">
    <source>
        <dbReference type="Proteomes" id="UP000887159"/>
    </source>
</evidence>
<sequence>MSEGRFDLSTFRSERTNEASTLTITPKRSSSRDVGTSSYRYHTATVSCNLHILLQDECDNSIGEVVRYHYSEATFRNPNPSCTGNQKLSGFKDGHRFFSPWLLWRPFPVFRHTQNAPVLCFLPDYPYGE</sequence>
<proteinExistence type="predicted"/>
<evidence type="ECO:0000313" key="2">
    <source>
        <dbReference type="EMBL" id="GFY21454.1"/>
    </source>
</evidence>